<accession>A0A223NUH6</accession>
<evidence type="ECO:0000259" key="6">
    <source>
        <dbReference type="Pfam" id="PF07980"/>
    </source>
</evidence>
<dbReference type="RefSeq" id="WP_094569976.1">
    <property type="nucleotide sequence ID" value="NZ_CP022743.1"/>
</dbReference>
<dbReference type="OrthoDB" id="5694214at2"/>
<comment type="subcellular location">
    <subcellularLocation>
        <location evidence="1">Cell outer membrane</location>
    </subcellularLocation>
</comment>
<dbReference type="KEGG" id="muc:MuYL_1634"/>
<feature type="domain" description="SusD-like N-terminal" evidence="7">
    <location>
        <begin position="47"/>
        <end position="218"/>
    </location>
</feature>
<dbReference type="Pfam" id="PF14322">
    <property type="entry name" value="SusD-like_3"/>
    <property type="match status" value="1"/>
</dbReference>
<dbReference type="Gene3D" id="1.25.40.390">
    <property type="match status" value="1"/>
</dbReference>
<gene>
    <name evidence="8" type="ORF">MuYL_1634</name>
</gene>
<evidence type="ECO:0000256" key="1">
    <source>
        <dbReference type="ARBA" id="ARBA00004442"/>
    </source>
</evidence>
<evidence type="ECO:0000259" key="7">
    <source>
        <dbReference type="Pfam" id="PF14322"/>
    </source>
</evidence>
<dbReference type="SUPFAM" id="SSF48452">
    <property type="entry name" value="TPR-like"/>
    <property type="match status" value="1"/>
</dbReference>
<feature type="domain" description="RagB/SusD" evidence="6">
    <location>
        <begin position="304"/>
        <end position="613"/>
    </location>
</feature>
<evidence type="ECO:0000256" key="2">
    <source>
        <dbReference type="ARBA" id="ARBA00006275"/>
    </source>
</evidence>
<evidence type="ECO:0000256" key="5">
    <source>
        <dbReference type="ARBA" id="ARBA00023237"/>
    </source>
</evidence>
<evidence type="ECO:0000256" key="4">
    <source>
        <dbReference type="ARBA" id="ARBA00023136"/>
    </source>
</evidence>
<dbReference type="Proteomes" id="UP000215002">
    <property type="component" value="Chromosome"/>
</dbReference>
<dbReference type="Pfam" id="PF07980">
    <property type="entry name" value="SusD_RagB"/>
    <property type="match status" value="1"/>
</dbReference>
<sequence>MKTFIRNISIITIVSGALLTSCKKDFLNTTPLNQPTAALTWSDPNLSESYVTELYNGLASGVMAQENQDVRTDNALYNFGKQPIMEGNITPVNTGDIYDPYEWNHVYARIRSANIALEQLAKSPIDKTLVDRLTGEALFMRAYFYNNLLRYYGGVPLVKSSYTLNSTDLTIARSSYSDCVDFITGDLDKASALLKGKSLAQGRATSDACLALKARVLLYAASDLHDIPTAKGKSSLISQFAHPELLGYVDGDRTARWQKAQDAAKAALALPYGYKLTLSAPVSAADGFTNYQNSYLSRNGGEAESIFSHYLNADRYDDAQFYSRNNGTNGYHSWTSSEPTQDLVDDYEMMDGSKFDWKNSAEAAAPYQNRDPRFYASILYDGAPWKPRTPDGAGIDPYGEIQFGTYQIGSAGSPTPYFGLDTRNGPLENWNGTRTGYAIRKFMDPDPAIVDNNMPSIVPSPLLRYTEVVFNYVETCLALGQESEAKAWLNKIRFRSGMPAITDAGDALVQRYRNERNLELLFEEQRFYDTRRWMIAPQTLGNKVRIMKITGALKAGKTVNTYRYSTDNYSYSYIVQEIDPGVENRSWNDKVYFPPIARDEMNKNNKLVQNPGYTN</sequence>
<evidence type="ECO:0000313" key="9">
    <source>
        <dbReference type="Proteomes" id="UP000215002"/>
    </source>
</evidence>
<proteinExistence type="inferred from homology"/>
<dbReference type="GO" id="GO:0009279">
    <property type="term" value="C:cell outer membrane"/>
    <property type="evidence" value="ECO:0007669"/>
    <property type="project" value="UniProtKB-SubCell"/>
</dbReference>
<dbReference type="AlphaFoldDB" id="A0A223NUH6"/>
<keyword evidence="3" id="KW-0732">Signal</keyword>
<keyword evidence="9" id="KW-1185">Reference proteome</keyword>
<reference evidence="8 9" key="1">
    <citation type="submission" date="2017-08" db="EMBL/GenBank/DDBJ databases">
        <title>Complete genome sequence of Mucilaginibacter sp. strain BJC16-A31.</title>
        <authorList>
            <consortium name="Henan University of Science and Technology"/>
            <person name="You X."/>
        </authorList>
    </citation>
    <scope>NUCLEOTIDE SEQUENCE [LARGE SCALE GENOMIC DNA]</scope>
    <source>
        <strain evidence="8 9">BJC16-A31</strain>
    </source>
</reference>
<evidence type="ECO:0000256" key="3">
    <source>
        <dbReference type="ARBA" id="ARBA00022729"/>
    </source>
</evidence>
<keyword evidence="4" id="KW-0472">Membrane</keyword>
<comment type="similarity">
    <text evidence="2">Belongs to the SusD family.</text>
</comment>
<dbReference type="InterPro" id="IPR011990">
    <property type="entry name" value="TPR-like_helical_dom_sf"/>
</dbReference>
<dbReference type="InterPro" id="IPR012944">
    <property type="entry name" value="SusD_RagB_dom"/>
</dbReference>
<protein>
    <submittedName>
        <fullName evidence="8">RagB/SusD family nutrient uptake outer membrane protein</fullName>
    </submittedName>
</protein>
<dbReference type="InterPro" id="IPR033985">
    <property type="entry name" value="SusD-like_N"/>
</dbReference>
<name>A0A223NUH6_9SPHI</name>
<keyword evidence="5" id="KW-0998">Cell outer membrane</keyword>
<dbReference type="EMBL" id="CP022743">
    <property type="protein sequence ID" value="ASU33532.1"/>
    <property type="molecule type" value="Genomic_DNA"/>
</dbReference>
<evidence type="ECO:0000313" key="8">
    <source>
        <dbReference type="EMBL" id="ASU33532.1"/>
    </source>
</evidence>
<organism evidence="8 9">
    <name type="scientific">Mucilaginibacter xinganensis</name>
    <dbReference type="NCBI Taxonomy" id="1234841"/>
    <lineage>
        <taxon>Bacteria</taxon>
        <taxon>Pseudomonadati</taxon>
        <taxon>Bacteroidota</taxon>
        <taxon>Sphingobacteriia</taxon>
        <taxon>Sphingobacteriales</taxon>
        <taxon>Sphingobacteriaceae</taxon>
        <taxon>Mucilaginibacter</taxon>
    </lineage>
</organism>
<dbReference type="PROSITE" id="PS51257">
    <property type="entry name" value="PROKAR_LIPOPROTEIN"/>
    <property type="match status" value="1"/>
</dbReference>